<evidence type="ECO:0000259" key="5">
    <source>
        <dbReference type="PROSITE" id="PS50932"/>
    </source>
</evidence>
<dbReference type="SUPFAM" id="SSF53822">
    <property type="entry name" value="Periplasmic binding protein-like I"/>
    <property type="match status" value="1"/>
</dbReference>
<evidence type="ECO:0000256" key="2">
    <source>
        <dbReference type="ARBA" id="ARBA00023015"/>
    </source>
</evidence>
<dbReference type="AlphaFoldDB" id="A0A5D4SZ61"/>
<dbReference type="Pfam" id="PF13377">
    <property type="entry name" value="Peripla_BP_3"/>
    <property type="match status" value="1"/>
</dbReference>
<comment type="caution">
    <text evidence="6">The sequence shown here is derived from an EMBL/GenBank/DDBJ whole genome shotgun (WGS) entry which is preliminary data.</text>
</comment>
<dbReference type="SMART" id="SM00354">
    <property type="entry name" value="HTH_LACI"/>
    <property type="match status" value="1"/>
</dbReference>
<dbReference type="OrthoDB" id="9775106at2"/>
<dbReference type="InterPro" id="IPR028082">
    <property type="entry name" value="Peripla_BP_I"/>
</dbReference>
<dbReference type="InterPro" id="IPR046335">
    <property type="entry name" value="LacI/GalR-like_sensor"/>
</dbReference>
<keyword evidence="1" id="KW-0678">Repressor</keyword>
<dbReference type="GO" id="GO:0003700">
    <property type="term" value="F:DNA-binding transcription factor activity"/>
    <property type="evidence" value="ECO:0007669"/>
    <property type="project" value="TreeGrafter"/>
</dbReference>
<dbReference type="STRING" id="79883.GCA_001636495_01305"/>
<keyword evidence="4" id="KW-0804">Transcription</keyword>
<evidence type="ECO:0000256" key="3">
    <source>
        <dbReference type="ARBA" id="ARBA00023125"/>
    </source>
</evidence>
<dbReference type="CDD" id="cd06267">
    <property type="entry name" value="PBP1_LacI_sugar_binding-like"/>
    <property type="match status" value="1"/>
</dbReference>
<dbReference type="RefSeq" id="WP_148989251.1">
    <property type="nucleotide sequence ID" value="NZ_VTEV01000006.1"/>
</dbReference>
<dbReference type="Gene3D" id="3.40.50.2300">
    <property type="match status" value="2"/>
</dbReference>
<dbReference type="GO" id="GO:0000976">
    <property type="term" value="F:transcription cis-regulatory region binding"/>
    <property type="evidence" value="ECO:0007669"/>
    <property type="project" value="TreeGrafter"/>
</dbReference>
<dbReference type="SUPFAM" id="SSF47413">
    <property type="entry name" value="lambda repressor-like DNA-binding domains"/>
    <property type="match status" value="1"/>
</dbReference>
<dbReference type="Pfam" id="PF00356">
    <property type="entry name" value="LacI"/>
    <property type="match status" value="1"/>
</dbReference>
<proteinExistence type="predicted"/>
<reference evidence="6 7" key="1">
    <citation type="submission" date="2019-08" db="EMBL/GenBank/DDBJ databases">
        <title>Bacillus genomes from the desert of Cuatro Cienegas, Coahuila.</title>
        <authorList>
            <person name="Olmedo-Alvarez G."/>
        </authorList>
    </citation>
    <scope>NUCLEOTIDE SEQUENCE [LARGE SCALE GENOMIC DNA]</scope>
    <source>
        <strain evidence="6 7">CH28_1T</strain>
    </source>
</reference>
<dbReference type="PANTHER" id="PTHR30146:SF148">
    <property type="entry name" value="HTH-TYPE TRANSCRIPTIONAL REPRESSOR PURR-RELATED"/>
    <property type="match status" value="1"/>
</dbReference>
<dbReference type="InterPro" id="IPR010982">
    <property type="entry name" value="Lambda_DNA-bd_dom_sf"/>
</dbReference>
<evidence type="ECO:0000313" key="6">
    <source>
        <dbReference type="EMBL" id="TYS67106.1"/>
    </source>
</evidence>
<gene>
    <name evidence="6" type="ORF">FZC76_16405</name>
</gene>
<dbReference type="CDD" id="cd01392">
    <property type="entry name" value="HTH_LacI"/>
    <property type="match status" value="1"/>
</dbReference>
<accession>A0A5D4SZ61</accession>
<feature type="domain" description="HTH lacI-type" evidence="5">
    <location>
        <begin position="2"/>
        <end position="56"/>
    </location>
</feature>
<dbReference type="PROSITE" id="PS50932">
    <property type="entry name" value="HTH_LACI_2"/>
    <property type="match status" value="1"/>
</dbReference>
<sequence>MTTIYDIAKKTGFSITTVSKVLNNYTDVSEKTKKKILEAVEEMGYYPNSHARSLMTKKSWTIGVVFMENLGVGIKHPFFNAVIESFKQRAEQFGYDMLFVSRNIINEKKSYLDHFRHRGVDGVVVVCSVSDDPEVKKLMESPLPTVIIDMHSSKSSVVYSDNSYGSVLAVDYLYSLGHRKIAHIYGHQETYAGTERLKGFIKAVKKHNLDIPKSYIVNGGFFSLESGEQAMKELLSLDDRPTAVYAAGDNMAIGAMKAIREFGLSVPDDISVIGYDDIEIAKHIAPPLTTVKQDMSQLGSTAADLLLDQINDKTKLNKAVTIPVELIIRETCKVIKIDE</sequence>
<evidence type="ECO:0000256" key="1">
    <source>
        <dbReference type="ARBA" id="ARBA00022491"/>
    </source>
</evidence>
<organism evidence="6 7">
    <name type="scientific">Sutcliffiella horikoshii</name>
    <dbReference type="NCBI Taxonomy" id="79883"/>
    <lineage>
        <taxon>Bacteria</taxon>
        <taxon>Bacillati</taxon>
        <taxon>Bacillota</taxon>
        <taxon>Bacilli</taxon>
        <taxon>Bacillales</taxon>
        <taxon>Bacillaceae</taxon>
        <taxon>Sutcliffiella</taxon>
    </lineage>
</organism>
<evidence type="ECO:0000313" key="7">
    <source>
        <dbReference type="Proteomes" id="UP000322524"/>
    </source>
</evidence>
<dbReference type="EMBL" id="VTEV01000006">
    <property type="protein sequence ID" value="TYS67106.1"/>
    <property type="molecule type" value="Genomic_DNA"/>
</dbReference>
<evidence type="ECO:0000256" key="4">
    <source>
        <dbReference type="ARBA" id="ARBA00023163"/>
    </source>
</evidence>
<name>A0A5D4SZ61_9BACI</name>
<dbReference type="InterPro" id="IPR000843">
    <property type="entry name" value="HTH_LacI"/>
</dbReference>
<dbReference type="PANTHER" id="PTHR30146">
    <property type="entry name" value="LACI-RELATED TRANSCRIPTIONAL REPRESSOR"/>
    <property type="match status" value="1"/>
</dbReference>
<keyword evidence="2" id="KW-0805">Transcription regulation</keyword>
<keyword evidence="3" id="KW-0238">DNA-binding</keyword>
<dbReference type="Proteomes" id="UP000322524">
    <property type="component" value="Unassembled WGS sequence"/>
</dbReference>
<protein>
    <submittedName>
        <fullName evidence="6">LacI family transcriptional regulator</fullName>
    </submittedName>
</protein>
<dbReference type="Gene3D" id="1.10.260.40">
    <property type="entry name" value="lambda repressor-like DNA-binding domains"/>
    <property type="match status" value="1"/>
</dbReference>